<evidence type="ECO:0000256" key="12">
    <source>
        <dbReference type="ARBA" id="ARBA00025198"/>
    </source>
</evidence>
<keyword evidence="4" id="KW-0138">CF(0)</keyword>
<dbReference type="RefSeq" id="WP_015250006.1">
    <property type="nucleotide sequence ID" value="NC_019892.1"/>
</dbReference>
<dbReference type="InterPro" id="IPR035921">
    <property type="entry name" value="F/V-ATP_Csub_sf"/>
</dbReference>
<dbReference type="GO" id="GO:0015986">
    <property type="term" value="P:proton motive force-driven ATP synthesis"/>
    <property type="evidence" value="ECO:0007669"/>
    <property type="project" value="InterPro"/>
</dbReference>
<dbReference type="GO" id="GO:0008289">
    <property type="term" value="F:lipid binding"/>
    <property type="evidence" value="ECO:0007669"/>
    <property type="project" value="UniProtKB-KW"/>
</dbReference>
<evidence type="ECO:0000256" key="10">
    <source>
        <dbReference type="ARBA" id="ARBA00023136"/>
    </source>
</evidence>
<keyword evidence="17" id="KW-0732">Signal</keyword>
<keyword evidence="11" id="KW-0066">ATP synthesis</keyword>
<dbReference type="InterPro" id="IPR005953">
    <property type="entry name" value="ATP_synth_csu_bac/chlpt"/>
</dbReference>
<dbReference type="InterPro" id="IPR002379">
    <property type="entry name" value="ATPase_proteolipid_c-like_dom"/>
</dbReference>
<evidence type="ECO:0000256" key="11">
    <source>
        <dbReference type="ARBA" id="ARBA00023310"/>
    </source>
</evidence>
<evidence type="ECO:0000256" key="17">
    <source>
        <dbReference type="SAM" id="SignalP"/>
    </source>
</evidence>
<dbReference type="OrthoDB" id="291624at2"/>
<keyword evidence="8" id="KW-0406">Ion transport</keyword>
<comment type="function">
    <text evidence="12">F(1)F(0) ATP synthase produces ATP from ADP in the presence of a proton or sodium gradient. F-type ATPases consist of two structural domains, F(1) containing the extramembraneous catalytic core and F(0) containing the membrane proton channel, linked together by a central stalk and a peripheral stalk. During catalysis, ATP synthesis in the catalytic domain of F(1) is coupled via a rotary mechanism of the central stalk subunits to proton translocation.</text>
</comment>
<keyword evidence="6" id="KW-0375">Hydrogen ion transport</keyword>
<dbReference type="HOGENOM" id="CLU_148047_5_1_0"/>
<evidence type="ECO:0000256" key="7">
    <source>
        <dbReference type="ARBA" id="ARBA00022989"/>
    </source>
</evidence>
<evidence type="ECO:0000256" key="15">
    <source>
        <dbReference type="ARBA" id="ARBA00032887"/>
    </source>
</evidence>
<dbReference type="PROSITE" id="PS00605">
    <property type="entry name" value="ATPASE_C"/>
    <property type="match status" value="1"/>
</dbReference>
<dbReference type="Pfam" id="PF00137">
    <property type="entry name" value="ATP-synt_C"/>
    <property type="match status" value="1"/>
</dbReference>
<evidence type="ECO:0000256" key="6">
    <source>
        <dbReference type="ARBA" id="ARBA00022781"/>
    </source>
</evidence>
<dbReference type="Proteomes" id="UP000010798">
    <property type="component" value="Chromosome"/>
</dbReference>
<evidence type="ECO:0000259" key="18">
    <source>
        <dbReference type="Pfam" id="PF00137"/>
    </source>
</evidence>
<sequence length="105" mass="10796">MKFVKSAVLAFGLLLLAQGSASAQTATPEPVRAPSAPFADLRAIGVALVIMGAAYGIGSLTKSAVESMARQPETAGNIQTAMIISAALIEGVTFFALIIILLQTY</sequence>
<gene>
    <name evidence="19" type="ordered locus">Sinac_6874</name>
</gene>
<dbReference type="KEGG" id="saci:Sinac_6874"/>
<dbReference type="CDD" id="cd18121">
    <property type="entry name" value="ATP-synt_Fo_c"/>
    <property type="match status" value="1"/>
</dbReference>
<evidence type="ECO:0000256" key="1">
    <source>
        <dbReference type="ARBA" id="ARBA00004141"/>
    </source>
</evidence>
<feature type="signal peptide" evidence="17">
    <location>
        <begin position="1"/>
        <end position="23"/>
    </location>
</feature>
<dbReference type="AlphaFoldDB" id="L0DNJ4"/>
<dbReference type="InterPro" id="IPR000454">
    <property type="entry name" value="ATP_synth_F0_csu"/>
</dbReference>
<dbReference type="EMBL" id="CP003364">
    <property type="protein sequence ID" value="AGA30934.1"/>
    <property type="molecule type" value="Genomic_DNA"/>
</dbReference>
<dbReference type="Gene3D" id="1.20.20.10">
    <property type="entry name" value="F1F0 ATP synthase subunit C"/>
    <property type="match status" value="1"/>
</dbReference>
<keyword evidence="5 16" id="KW-0812">Transmembrane</keyword>
<keyword evidence="3" id="KW-0813">Transport</keyword>
<accession>L0DNJ4</accession>
<dbReference type="SUPFAM" id="SSF81333">
    <property type="entry name" value="F1F0 ATP synthase subunit C"/>
    <property type="match status" value="1"/>
</dbReference>
<evidence type="ECO:0000256" key="2">
    <source>
        <dbReference type="ARBA" id="ARBA00006704"/>
    </source>
</evidence>
<evidence type="ECO:0000256" key="4">
    <source>
        <dbReference type="ARBA" id="ARBA00022547"/>
    </source>
</evidence>
<keyword evidence="7 16" id="KW-1133">Transmembrane helix</keyword>
<proteinExistence type="inferred from homology"/>
<dbReference type="NCBIfam" id="TIGR01260">
    <property type="entry name" value="ATP_synt_c"/>
    <property type="match status" value="1"/>
</dbReference>
<keyword evidence="10 16" id="KW-0472">Membrane</keyword>
<keyword evidence="20" id="KW-1185">Reference proteome</keyword>
<dbReference type="PRINTS" id="PR00124">
    <property type="entry name" value="ATPASEC"/>
</dbReference>
<feature type="transmembrane region" description="Helical" evidence="16">
    <location>
        <begin position="41"/>
        <end position="60"/>
    </location>
</feature>
<evidence type="ECO:0000256" key="3">
    <source>
        <dbReference type="ARBA" id="ARBA00022448"/>
    </source>
</evidence>
<dbReference type="STRING" id="886293.Sinac_6874"/>
<evidence type="ECO:0000256" key="13">
    <source>
        <dbReference type="ARBA" id="ARBA00030961"/>
    </source>
</evidence>
<feature type="chain" id="PRO_5003940292" description="ATP synthase F(0) sector subunit c" evidence="17">
    <location>
        <begin position="24"/>
        <end position="105"/>
    </location>
</feature>
<evidence type="ECO:0000256" key="9">
    <source>
        <dbReference type="ARBA" id="ARBA00023121"/>
    </source>
</evidence>
<dbReference type="GO" id="GO:0033177">
    <property type="term" value="C:proton-transporting two-sector ATPase complex, proton-transporting domain"/>
    <property type="evidence" value="ECO:0007669"/>
    <property type="project" value="InterPro"/>
</dbReference>
<comment type="similarity">
    <text evidence="2">Belongs to the ATPase C chain family.</text>
</comment>
<feature type="transmembrane region" description="Helical" evidence="16">
    <location>
        <begin position="81"/>
        <end position="102"/>
    </location>
</feature>
<organism evidence="19 20">
    <name type="scientific">Singulisphaera acidiphila (strain ATCC BAA-1392 / DSM 18658 / VKM B-2454 / MOB10)</name>
    <dbReference type="NCBI Taxonomy" id="886293"/>
    <lineage>
        <taxon>Bacteria</taxon>
        <taxon>Pseudomonadati</taxon>
        <taxon>Planctomycetota</taxon>
        <taxon>Planctomycetia</taxon>
        <taxon>Isosphaerales</taxon>
        <taxon>Isosphaeraceae</taxon>
        <taxon>Singulisphaera</taxon>
    </lineage>
</organism>
<keyword evidence="9" id="KW-0446">Lipid-binding</keyword>
<dbReference type="eggNOG" id="COG0636">
    <property type="taxonomic scope" value="Bacteria"/>
</dbReference>
<dbReference type="InterPro" id="IPR020537">
    <property type="entry name" value="ATP_synth_F0_csu_DDCD_BS"/>
</dbReference>
<evidence type="ECO:0000256" key="16">
    <source>
        <dbReference type="SAM" id="Phobius"/>
    </source>
</evidence>
<dbReference type="GO" id="GO:0015078">
    <property type="term" value="F:proton transmembrane transporter activity"/>
    <property type="evidence" value="ECO:0007669"/>
    <property type="project" value="InterPro"/>
</dbReference>
<feature type="domain" description="V-ATPase proteolipid subunit C-like" evidence="18">
    <location>
        <begin position="43"/>
        <end position="102"/>
    </location>
</feature>
<evidence type="ECO:0000256" key="14">
    <source>
        <dbReference type="ARBA" id="ARBA00032200"/>
    </source>
</evidence>
<dbReference type="GO" id="GO:0045259">
    <property type="term" value="C:proton-transporting ATP synthase complex"/>
    <property type="evidence" value="ECO:0007669"/>
    <property type="project" value="UniProtKB-KW"/>
</dbReference>
<dbReference type="InterPro" id="IPR038662">
    <property type="entry name" value="ATP_synth_F0_csu_sf"/>
</dbReference>
<name>L0DNJ4_SINAD</name>
<evidence type="ECO:0000313" key="19">
    <source>
        <dbReference type="EMBL" id="AGA30934.1"/>
    </source>
</evidence>
<protein>
    <recommendedName>
        <fullName evidence="14">ATP synthase F(0) sector subunit c</fullName>
    </recommendedName>
    <alternativeName>
        <fullName evidence="15">F-type ATPase subunit c</fullName>
    </alternativeName>
    <alternativeName>
        <fullName evidence="13">Lipid-binding protein</fullName>
    </alternativeName>
</protein>
<evidence type="ECO:0000256" key="8">
    <source>
        <dbReference type="ARBA" id="ARBA00023065"/>
    </source>
</evidence>
<evidence type="ECO:0000256" key="5">
    <source>
        <dbReference type="ARBA" id="ARBA00022692"/>
    </source>
</evidence>
<reference evidence="19 20" key="1">
    <citation type="submission" date="2012-02" db="EMBL/GenBank/DDBJ databases">
        <title>Complete sequence of chromosome of Singulisphaera acidiphila DSM 18658.</title>
        <authorList>
            <consortium name="US DOE Joint Genome Institute (JGI-PGF)"/>
            <person name="Lucas S."/>
            <person name="Copeland A."/>
            <person name="Lapidus A."/>
            <person name="Glavina del Rio T."/>
            <person name="Dalin E."/>
            <person name="Tice H."/>
            <person name="Bruce D."/>
            <person name="Goodwin L."/>
            <person name="Pitluck S."/>
            <person name="Peters L."/>
            <person name="Ovchinnikova G."/>
            <person name="Chertkov O."/>
            <person name="Kyrpides N."/>
            <person name="Mavromatis K."/>
            <person name="Ivanova N."/>
            <person name="Brettin T."/>
            <person name="Detter J.C."/>
            <person name="Han C."/>
            <person name="Larimer F."/>
            <person name="Land M."/>
            <person name="Hauser L."/>
            <person name="Markowitz V."/>
            <person name="Cheng J.-F."/>
            <person name="Hugenholtz P."/>
            <person name="Woyke T."/>
            <person name="Wu D."/>
            <person name="Tindall B."/>
            <person name="Pomrenke H."/>
            <person name="Brambilla E."/>
            <person name="Klenk H.-P."/>
            <person name="Eisen J.A."/>
        </authorList>
    </citation>
    <scope>NUCLEOTIDE SEQUENCE [LARGE SCALE GENOMIC DNA]</scope>
    <source>
        <strain evidence="20">ATCC BAA-1392 / DSM 18658 / VKM B-2454 / MOB10</strain>
    </source>
</reference>
<evidence type="ECO:0000313" key="20">
    <source>
        <dbReference type="Proteomes" id="UP000010798"/>
    </source>
</evidence>
<comment type="subcellular location">
    <subcellularLocation>
        <location evidence="1">Membrane</location>
        <topology evidence="1">Multi-pass membrane protein</topology>
    </subcellularLocation>
</comment>